<dbReference type="OrthoDB" id="9776294at2"/>
<sequence length="231" mass="25302">MRFCIIGLGTFGTHLARHLIRDGHEVIGVDNDPAHIEAMKDEVEFLLTADCSDINVFKDIPVSDCDAIILAVGKDFEAALSIAANVQQVGAKRIISRIINPLHARLLKLLKIDELLIPEAMAAAWLARTLKTPDVRNSLAVGKGHEIAEVKVPVGLIGKTLQEAGLRSRYDLNLVTVLRHKPISGFTGSAPVVDKIIGVPDPTRIFEEGDILLLFGTEKNLRRLLDDHCEE</sequence>
<dbReference type="InterPro" id="IPR036721">
    <property type="entry name" value="RCK_C_sf"/>
</dbReference>
<dbReference type="PANTHER" id="PTHR43833:SF7">
    <property type="entry name" value="KTR SYSTEM POTASSIUM UPTAKE PROTEIN C"/>
    <property type="match status" value="1"/>
</dbReference>
<protein>
    <submittedName>
        <fullName evidence="3">Trk system potassium uptake protein TrkA</fullName>
    </submittedName>
</protein>
<dbReference type="Gene3D" id="3.40.50.720">
    <property type="entry name" value="NAD(P)-binding Rossmann-like Domain"/>
    <property type="match status" value="1"/>
</dbReference>
<dbReference type="InterPro" id="IPR036291">
    <property type="entry name" value="NAD(P)-bd_dom_sf"/>
</dbReference>
<dbReference type="Pfam" id="PF02080">
    <property type="entry name" value="TrkA_C"/>
    <property type="match status" value="1"/>
</dbReference>
<proteinExistence type="predicted"/>
<dbReference type="PROSITE" id="PS51201">
    <property type="entry name" value="RCK_N"/>
    <property type="match status" value="1"/>
</dbReference>
<evidence type="ECO:0000259" key="1">
    <source>
        <dbReference type="PROSITE" id="PS51201"/>
    </source>
</evidence>
<feature type="domain" description="RCK N-terminal" evidence="1">
    <location>
        <begin position="1"/>
        <end position="116"/>
    </location>
</feature>
<dbReference type="Gene3D" id="3.30.70.1450">
    <property type="entry name" value="Regulator of K+ conductance, C-terminal domain"/>
    <property type="match status" value="1"/>
</dbReference>
<evidence type="ECO:0000259" key="2">
    <source>
        <dbReference type="PROSITE" id="PS51202"/>
    </source>
</evidence>
<keyword evidence="4" id="KW-1185">Reference proteome</keyword>
<dbReference type="GO" id="GO:0006813">
    <property type="term" value="P:potassium ion transport"/>
    <property type="evidence" value="ECO:0007669"/>
    <property type="project" value="InterPro"/>
</dbReference>
<dbReference type="GO" id="GO:0008324">
    <property type="term" value="F:monoatomic cation transmembrane transporter activity"/>
    <property type="evidence" value="ECO:0007669"/>
    <property type="project" value="InterPro"/>
</dbReference>
<name>A0A1T4Z035_9BACT</name>
<dbReference type="InterPro" id="IPR050721">
    <property type="entry name" value="Trk_Ktr_HKT_K-transport"/>
</dbReference>
<dbReference type="PROSITE" id="PS51202">
    <property type="entry name" value="RCK_C"/>
    <property type="match status" value="1"/>
</dbReference>
<dbReference type="EMBL" id="FUYE01000021">
    <property type="protein sequence ID" value="SKB06921.1"/>
    <property type="molecule type" value="Genomic_DNA"/>
</dbReference>
<accession>A0A1T4Z035</accession>
<dbReference type="STRING" id="48467.SAMN02745166_04593"/>
<dbReference type="InterPro" id="IPR003148">
    <property type="entry name" value="RCK_N"/>
</dbReference>
<dbReference type="Pfam" id="PF02254">
    <property type="entry name" value="TrkA_N"/>
    <property type="match status" value="1"/>
</dbReference>
<dbReference type="AlphaFoldDB" id="A0A1T4Z035"/>
<dbReference type="SUPFAM" id="SSF51735">
    <property type="entry name" value="NAD(P)-binding Rossmann-fold domains"/>
    <property type="match status" value="1"/>
</dbReference>
<feature type="domain" description="RCK C-terminal" evidence="2">
    <location>
        <begin position="134"/>
        <end position="230"/>
    </location>
</feature>
<dbReference type="RefSeq" id="WP_078815715.1">
    <property type="nucleotide sequence ID" value="NZ_FUYE01000021.1"/>
</dbReference>
<organism evidence="3 4">
    <name type="scientific">Prosthecobacter debontii</name>
    <dbReference type="NCBI Taxonomy" id="48467"/>
    <lineage>
        <taxon>Bacteria</taxon>
        <taxon>Pseudomonadati</taxon>
        <taxon>Verrucomicrobiota</taxon>
        <taxon>Verrucomicrobiia</taxon>
        <taxon>Verrucomicrobiales</taxon>
        <taxon>Verrucomicrobiaceae</taxon>
        <taxon>Prosthecobacter</taxon>
    </lineage>
</organism>
<dbReference type="SUPFAM" id="SSF116726">
    <property type="entry name" value="TrkA C-terminal domain-like"/>
    <property type="match status" value="1"/>
</dbReference>
<dbReference type="PANTHER" id="PTHR43833">
    <property type="entry name" value="POTASSIUM CHANNEL PROTEIN 2-RELATED-RELATED"/>
    <property type="match status" value="1"/>
</dbReference>
<gene>
    <name evidence="3" type="ORF">SAMN02745166_04593</name>
</gene>
<evidence type="ECO:0000313" key="4">
    <source>
        <dbReference type="Proteomes" id="UP000190774"/>
    </source>
</evidence>
<dbReference type="Proteomes" id="UP000190774">
    <property type="component" value="Unassembled WGS sequence"/>
</dbReference>
<dbReference type="InterPro" id="IPR006037">
    <property type="entry name" value="RCK_C"/>
</dbReference>
<reference evidence="4" key="1">
    <citation type="submission" date="2017-02" db="EMBL/GenBank/DDBJ databases">
        <authorList>
            <person name="Varghese N."/>
            <person name="Submissions S."/>
        </authorList>
    </citation>
    <scope>NUCLEOTIDE SEQUENCE [LARGE SCALE GENOMIC DNA]</scope>
    <source>
        <strain evidence="4">ATCC 700200</strain>
    </source>
</reference>
<evidence type="ECO:0000313" key="3">
    <source>
        <dbReference type="EMBL" id="SKB06921.1"/>
    </source>
</evidence>